<feature type="compositionally biased region" description="Acidic residues" evidence="1">
    <location>
        <begin position="55"/>
        <end position="65"/>
    </location>
</feature>
<dbReference type="PANTHER" id="PTHR42085">
    <property type="entry name" value="F-BOX DOMAIN-CONTAINING PROTEIN"/>
    <property type="match status" value="1"/>
</dbReference>
<gene>
    <name evidence="3" type="ORF">ZT3D7_G3850</name>
</gene>
<feature type="compositionally biased region" description="Basic residues" evidence="1">
    <location>
        <begin position="70"/>
        <end position="93"/>
    </location>
</feature>
<keyword evidence="4" id="KW-1185">Reference proteome</keyword>
<dbReference type="PANTHER" id="PTHR42085:SF8">
    <property type="entry name" value="F-BOX DOMAIN-CONTAINING PROTEIN"/>
    <property type="match status" value="1"/>
</dbReference>
<evidence type="ECO:0000313" key="4">
    <source>
        <dbReference type="Proteomes" id="UP000215127"/>
    </source>
</evidence>
<evidence type="ECO:0000313" key="3">
    <source>
        <dbReference type="EMBL" id="SMQ48700.1"/>
    </source>
</evidence>
<evidence type="ECO:0000256" key="1">
    <source>
        <dbReference type="SAM" id="MobiDB-lite"/>
    </source>
</evidence>
<dbReference type="EMBL" id="LT853694">
    <property type="protein sequence ID" value="SMQ48700.1"/>
    <property type="molecule type" value="Genomic_DNA"/>
</dbReference>
<proteinExistence type="predicted"/>
<protein>
    <recommendedName>
        <fullName evidence="2">2EXR domain-containing protein</fullName>
    </recommendedName>
</protein>
<dbReference type="InterPro" id="IPR045518">
    <property type="entry name" value="2EXR"/>
</dbReference>
<dbReference type="Proteomes" id="UP000215127">
    <property type="component" value="Chromosome 3"/>
</dbReference>
<feature type="domain" description="2EXR" evidence="2">
    <location>
        <begin position="99"/>
        <end position="205"/>
    </location>
</feature>
<feature type="compositionally biased region" description="Low complexity" evidence="1">
    <location>
        <begin position="36"/>
        <end position="54"/>
    </location>
</feature>
<sequence>MADSTKTTRSSKRKRTQVSYSADDYFDSLDMEGNGTATPTDIAPDAATFDTTSDNNDDDDEPEDGEFTRKGKGKAPPKKKVKIAPQSKKRKPKEQKPFRFLELPAELRDEIYDLCLTEPDGLLLVSKRRGARKTVARGSVTTQTGTHYHGKYRSGGYRGWRRYYYGNEDRPETTNFGSRSRRFVPALLAVNKQMREEGSSRLYKQEIALEDTTALFNFIATIGDHNRQMVSNLTIKGWGQGRGKADAHNTAAFAMLSVCKNIQTLHMDCSLQAHRDPADLADTFYRAAHFFLEALVDAKGDVDAAVDVIQLAEWHFDKTRVTPPTLQSAASGSAVEYKPVTEVEKQFQDELRKLLVARCRLD</sequence>
<organism evidence="3 4">
    <name type="scientific">Zymoseptoria tritici (strain ST99CH_3D7)</name>
    <dbReference type="NCBI Taxonomy" id="1276538"/>
    <lineage>
        <taxon>Eukaryota</taxon>
        <taxon>Fungi</taxon>
        <taxon>Dikarya</taxon>
        <taxon>Ascomycota</taxon>
        <taxon>Pezizomycotina</taxon>
        <taxon>Dothideomycetes</taxon>
        <taxon>Dothideomycetidae</taxon>
        <taxon>Mycosphaerellales</taxon>
        <taxon>Mycosphaerellaceae</taxon>
        <taxon>Zymoseptoria</taxon>
    </lineage>
</organism>
<evidence type="ECO:0000259" key="2">
    <source>
        <dbReference type="Pfam" id="PF20150"/>
    </source>
</evidence>
<feature type="region of interest" description="Disordered" evidence="1">
    <location>
        <begin position="1"/>
        <end position="97"/>
    </location>
</feature>
<name>A0A1X7RN96_ZYMT9</name>
<reference evidence="3 4" key="1">
    <citation type="submission" date="2016-06" db="EMBL/GenBank/DDBJ databases">
        <authorList>
            <person name="Kjaerup R.B."/>
            <person name="Dalgaard T.S."/>
            <person name="Juul-Madsen H.R."/>
        </authorList>
    </citation>
    <scope>NUCLEOTIDE SEQUENCE [LARGE SCALE GENOMIC DNA]</scope>
</reference>
<dbReference type="InterPro" id="IPR038883">
    <property type="entry name" value="AN11006-like"/>
</dbReference>
<dbReference type="Pfam" id="PF20150">
    <property type="entry name" value="2EXR"/>
    <property type="match status" value="1"/>
</dbReference>
<accession>A0A1X7RN96</accession>
<dbReference type="STRING" id="1276538.A0A1X7RN96"/>
<dbReference type="AlphaFoldDB" id="A0A1X7RN96"/>